<dbReference type="InterPro" id="IPR052066">
    <property type="entry name" value="Glycosphingolipid_Hydrolases"/>
</dbReference>
<dbReference type="InterPro" id="IPR001547">
    <property type="entry name" value="Glyco_hydro_5"/>
</dbReference>
<dbReference type="Gene3D" id="3.20.20.80">
    <property type="entry name" value="Glycosidases"/>
    <property type="match status" value="2"/>
</dbReference>
<feature type="domain" description="Glycoside hydrolase family 5 C-terminal" evidence="5">
    <location>
        <begin position="736"/>
        <end position="812"/>
    </location>
</feature>
<dbReference type="Gene3D" id="2.60.40.1180">
    <property type="entry name" value="Golgi alpha-mannosidase II"/>
    <property type="match status" value="1"/>
</dbReference>
<keyword evidence="2" id="KW-0378">Hydrolase</keyword>
<organism evidence="6 7">
    <name type="scientific">Scheffersomyces spartinae</name>
    <dbReference type="NCBI Taxonomy" id="45513"/>
    <lineage>
        <taxon>Eukaryota</taxon>
        <taxon>Fungi</taxon>
        <taxon>Dikarya</taxon>
        <taxon>Ascomycota</taxon>
        <taxon>Saccharomycotina</taxon>
        <taxon>Pichiomycetes</taxon>
        <taxon>Debaryomycetaceae</taxon>
        <taxon>Scheffersomyces</taxon>
    </lineage>
</organism>
<gene>
    <name evidence="6" type="ORF">KQ657_004806</name>
</gene>
<dbReference type="Pfam" id="PF00150">
    <property type="entry name" value="Cellulase"/>
    <property type="match status" value="1"/>
</dbReference>
<dbReference type="RefSeq" id="XP_043049645.1">
    <property type="nucleotide sequence ID" value="XM_043195472.1"/>
</dbReference>
<dbReference type="Proteomes" id="UP000790833">
    <property type="component" value="Unassembled WGS sequence"/>
</dbReference>
<comment type="similarity">
    <text evidence="1">Belongs to the glycosyl hydrolase 5 (cellulase A) family.</text>
</comment>
<dbReference type="GO" id="GO:0050295">
    <property type="term" value="F:steryl-beta-glucosidase activity"/>
    <property type="evidence" value="ECO:0007669"/>
    <property type="project" value="TreeGrafter"/>
</dbReference>
<dbReference type="OrthoDB" id="9971853at2759"/>
<dbReference type="GO" id="GO:1904462">
    <property type="term" value="P:ergosteryl 3-beta-D-glucoside catabolic process"/>
    <property type="evidence" value="ECO:0007669"/>
    <property type="project" value="TreeGrafter"/>
</dbReference>
<evidence type="ECO:0000313" key="7">
    <source>
        <dbReference type="Proteomes" id="UP000790833"/>
    </source>
</evidence>
<keyword evidence="7" id="KW-1185">Reference proteome</keyword>
<name>A0A9P8AI75_9ASCO</name>
<dbReference type="GeneID" id="66118180"/>
<comment type="caution">
    <text evidence="6">The sequence shown here is derived from an EMBL/GenBank/DDBJ whole genome shotgun (WGS) entry which is preliminary data.</text>
</comment>
<evidence type="ECO:0000259" key="4">
    <source>
        <dbReference type="Pfam" id="PF00150"/>
    </source>
</evidence>
<dbReference type="PANTHER" id="PTHR31308">
    <property type="match status" value="1"/>
</dbReference>
<dbReference type="PANTHER" id="PTHR31308:SF5">
    <property type="entry name" value="ERGOSTERYL-BETA-GLUCOSIDASE"/>
    <property type="match status" value="1"/>
</dbReference>
<evidence type="ECO:0000259" key="5">
    <source>
        <dbReference type="Pfam" id="PF18564"/>
    </source>
</evidence>
<evidence type="ECO:0000313" key="6">
    <source>
        <dbReference type="EMBL" id="KAG7194098.1"/>
    </source>
</evidence>
<dbReference type="FunFam" id="3.20.20.80:FF:000174">
    <property type="entry name" value="YIR007W-like protein"/>
    <property type="match status" value="1"/>
</dbReference>
<sequence length="837" mass="95852">MLGSRRSEPLTPLEPTAVDEEGTDQWLILECTPLETDGRGSFVLGDGRKITLKGINVDGAMKLPAKPYMPSYAGGNSEQARNIFFEGDTVSFVGRPFPLDEAASHFLRIKSWGYNTIRYLLTWEAIEHEGPGKYDMAFIDYTIEMLNIIDQVGGLYVILEMHQDVWSRFTGGSGAPMWTLYAAGLDPKSFHKNEAAILHNEQRFQSDDDPEDYPKMLWTSNYKRLASLVMFTLFFAGKIYFPDFKLNGKNIQDYLQDHYNNCMKLLCQAVLEKAPHLLEKGMILGFELMNEPNLGLIGHEHLGSIPDSQQLRLSTCPTAYQCMKLGMGIPCEVDKYRISVTGPQKYDTQIIDPQGTRAWLSEAEASTYDSHYGWERDPNWILGECIFANVGIWSWNKEKPLEQSMPLFKRVEYGETQCELKRPYFFNEVDPKYNIVSRDDGKKPAKIDVSFFINNMFVDFYAKHKSTVRSIWPNCFVLIQAPVLEIPPNLKISRDHIVDSKTVYCPHYYDGMSLMFKNWNSKYNVDTLGIMRGKYWNPVFGMVIGERAIRNCIRRQFLEIKRECEIYLGNIPILMSETGMPFDMDEKKGFLTGRYYAQTAALDAIGYALEGSNINHTYWCYTSINSHAGGDQWNNEDFSFWSADDRNITIKPIDKKHLHRLSPRKKNYHRHQRVISNGNGGLVINSSETESETNELDGYSSLHTLISPSSSNVYYDHNKHYFPSPDGVRAIRAVIRPYVVATAGDIKTCEFDLKAVRFSLSITGKKSTKPTIIFVPKWHYPYLNLGDIWVNSGSVKYNSDLEYIEWYHQSEEANVEQEERGGLLDSVFGIKESKIIN</sequence>
<dbReference type="GO" id="GO:0000272">
    <property type="term" value="P:polysaccharide catabolic process"/>
    <property type="evidence" value="ECO:0007669"/>
    <property type="project" value="InterPro"/>
</dbReference>
<dbReference type="EMBL" id="JAHMUF010000008">
    <property type="protein sequence ID" value="KAG7194098.1"/>
    <property type="molecule type" value="Genomic_DNA"/>
</dbReference>
<dbReference type="InterPro" id="IPR017853">
    <property type="entry name" value="GH"/>
</dbReference>
<dbReference type="InterPro" id="IPR041036">
    <property type="entry name" value="GH5_C"/>
</dbReference>
<evidence type="ECO:0000256" key="3">
    <source>
        <dbReference type="ARBA" id="ARBA00023295"/>
    </source>
</evidence>
<evidence type="ECO:0000256" key="1">
    <source>
        <dbReference type="ARBA" id="ARBA00005641"/>
    </source>
</evidence>
<dbReference type="Pfam" id="PF18564">
    <property type="entry name" value="Glyco_hydro_5_C"/>
    <property type="match status" value="1"/>
</dbReference>
<protein>
    <submittedName>
        <fullName evidence="6">Uncharacterized protein</fullName>
    </submittedName>
</protein>
<dbReference type="AlphaFoldDB" id="A0A9P8AI75"/>
<proteinExistence type="inferred from homology"/>
<keyword evidence="3" id="KW-0326">Glycosidase</keyword>
<dbReference type="InterPro" id="IPR013780">
    <property type="entry name" value="Glyco_hydro_b"/>
</dbReference>
<reference evidence="6" key="1">
    <citation type="submission" date="2021-03" db="EMBL/GenBank/DDBJ databases">
        <authorList>
            <person name="Palmer J.M."/>
        </authorList>
    </citation>
    <scope>NUCLEOTIDE SEQUENCE</scope>
    <source>
        <strain evidence="6">ARV_011</strain>
    </source>
</reference>
<dbReference type="SUPFAM" id="SSF51445">
    <property type="entry name" value="(Trans)glycosidases"/>
    <property type="match status" value="1"/>
</dbReference>
<feature type="domain" description="Glycoside hydrolase family 5" evidence="4">
    <location>
        <begin position="101"/>
        <end position="176"/>
    </location>
</feature>
<accession>A0A9P8AI75</accession>
<evidence type="ECO:0000256" key="2">
    <source>
        <dbReference type="ARBA" id="ARBA00022801"/>
    </source>
</evidence>